<keyword evidence="6" id="KW-0662">Pyridine nucleotide biosynthesis</keyword>
<gene>
    <name evidence="15" type="ORF">N495_07590</name>
</gene>
<evidence type="ECO:0000256" key="1">
    <source>
        <dbReference type="ARBA" id="ARBA00003237"/>
    </source>
</evidence>
<name>A0A0D0ZY24_CLOBO</name>
<dbReference type="GO" id="GO:0034213">
    <property type="term" value="P:quinolinate catabolic process"/>
    <property type="evidence" value="ECO:0007669"/>
    <property type="project" value="TreeGrafter"/>
</dbReference>
<protein>
    <recommendedName>
        <fullName evidence="11">Probable nicotinate-nucleotide pyrophosphorylase [carboxylating]</fullName>
        <ecNumber evidence="5">2.4.2.19</ecNumber>
    </recommendedName>
    <alternativeName>
        <fullName evidence="9">Quinolinate phosphoribosyltransferase [decarboxylating]</fullName>
    </alternativeName>
</protein>
<dbReference type="FunFam" id="3.90.1170.20:FF:000001">
    <property type="entry name" value="Nicotinate-nucleotide diphosphorylase (Carboxylating)"/>
    <property type="match status" value="1"/>
</dbReference>
<dbReference type="InterPro" id="IPR013785">
    <property type="entry name" value="Aldolase_TIM"/>
</dbReference>
<evidence type="ECO:0000256" key="6">
    <source>
        <dbReference type="ARBA" id="ARBA00022642"/>
    </source>
</evidence>
<dbReference type="CDD" id="cd01572">
    <property type="entry name" value="QPRTase"/>
    <property type="match status" value="1"/>
</dbReference>
<dbReference type="GO" id="GO:0005737">
    <property type="term" value="C:cytoplasm"/>
    <property type="evidence" value="ECO:0007669"/>
    <property type="project" value="TreeGrafter"/>
</dbReference>
<dbReference type="Pfam" id="PF01729">
    <property type="entry name" value="QRPTase_C"/>
    <property type="match status" value="1"/>
</dbReference>
<dbReference type="Pfam" id="PF02749">
    <property type="entry name" value="QRPTase_N"/>
    <property type="match status" value="1"/>
</dbReference>
<dbReference type="SUPFAM" id="SSF54675">
    <property type="entry name" value="Nicotinate/Quinolinate PRTase N-terminal domain-like"/>
    <property type="match status" value="1"/>
</dbReference>
<dbReference type="AlphaFoldDB" id="A0A0D0ZY24"/>
<dbReference type="NCBIfam" id="TIGR00078">
    <property type="entry name" value="nadC"/>
    <property type="match status" value="1"/>
</dbReference>
<dbReference type="InterPro" id="IPR036068">
    <property type="entry name" value="Nicotinate_pribotase-like_C"/>
</dbReference>
<feature type="domain" description="Quinolinate phosphoribosyl transferase N-terminal" evidence="14">
    <location>
        <begin position="22"/>
        <end position="106"/>
    </location>
</feature>
<comment type="function">
    <text evidence="1">Involved in the catabolism of quinolinic acid (QA).</text>
</comment>
<comment type="subunit">
    <text evidence="4">Hexamer formed by 3 homodimers.</text>
</comment>
<dbReference type="Gene3D" id="3.90.1170.20">
    <property type="entry name" value="Quinolinate phosphoribosyl transferase, N-terminal domain"/>
    <property type="match status" value="1"/>
</dbReference>
<dbReference type="GO" id="GO:0004514">
    <property type="term" value="F:nicotinate-nucleotide diphosphorylase (carboxylating) activity"/>
    <property type="evidence" value="ECO:0007669"/>
    <property type="project" value="UniProtKB-EC"/>
</dbReference>
<evidence type="ECO:0000256" key="3">
    <source>
        <dbReference type="ARBA" id="ARBA00009400"/>
    </source>
</evidence>
<dbReference type="InterPro" id="IPR002638">
    <property type="entry name" value="Quinolinate_PRibosylTrfase_C"/>
</dbReference>
<evidence type="ECO:0000256" key="12">
    <source>
        <dbReference type="PIRNR" id="PIRNR006250"/>
    </source>
</evidence>
<comment type="catalytic activity">
    <reaction evidence="10">
        <text>nicotinate beta-D-ribonucleotide + CO2 + diphosphate = quinolinate + 5-phospho-alpha-D-ribose 1-diphosphate + 2 H(+)</text>
        <dbReference type="Rhea" id="RHEA:12733"/>
        <dbReference type="ChEBI" id="CHEBI:15378"/>
        <dbReference type="ChEBI" id="CHEBI:16526"/>
        <dbReference type="ChEBI" id="CHEBI:29959"/>
        <dbReference type="ChEBI" id="CHEBI:33019"/>
        <dbReference type="ChEBI" id="CHEBI:57502"/>
        <dbReference type="ChEBI" id="CHEBI:58017"/>
        <dbReference type="EC" id="2.4.2.19"/>
    </reaction>
</comment>
<evidence type="ECO:0000259" key="14">
    <source>
        <dbReference type="Pfam" id="PF02749"/>
    </source>
</evidence>
<dbReference type="EMBL" id="JXSU01000007">
    <property type="protein sequence ID" value="KIS23458.1"/>
    <property type="molecule type" value="Genomic_DNA"/>
</dbReference>
<comment type="pathway">
    <text evidence="2">Cofactor biosynthesis; NAD(+) biosynthesis; nicotinate D-ribonucleotide from quinolinate: step 1/1.</text>
</comment>
<dbReference type="UniPathway" id="UPA00253">
    <property type="reaction ID" value="UER00331"/>
</dbReference>
<keyword evidence="7 12" id="KW-0328">Glycosyltransferase</keyword>
<dbReference type="PATRIC" id="fig|1379739.3.peg.1863"/>
<evidence type="ECO:0000313" key="16">
    <source>
        <dbReference type="Proteomes" id="UP000032250"/>
    </source>
</evidence>
<evidence type="ECO:0000256" key="2">
    <source>
        <dbReference type="ARBA" id="ARBA00004893"/>
    </source>
</evidence>
<dbReference type="FunFam" id="3.20.20.70:FF:000030">
    <property type="entry name" value="Nicotinate-nucleotide pyrophosphorylase, carboxylating"/>
    <property type="match status" value="1"/>
</dbReference>
<dbReference type="OrthoDB" id="9782546at2"/>
<evidence type="ECO:0000256" key="8">
    <source>
        <dbReference type="ARBA" id="ARBA00022679"/>
    </source>
</evidence>
<comment type="caution">
    <text evidence="15">The sequence shown here is derived from an EMBL/GenBank/DDBJ whole genome shotgun (WGS) entry which is preliminary data.</text>
</comment>
<reference evidence="15 16" key="1">
    <citation type="submission" date="2014-06" db="EMBL/GenBank/DDBJ databases">
        <title>Genome characterization of distinct group I Clostridium botulinum lineages.</title>
        <authorList>
            <person name="Giordani F."/>
            <person name="Anselmo A."/>
            <person name="Fillo S."/>
            <person name="Palozzi A.M."/>
            <person name="Fortunato A."/>
            <person name="Gentile B."/>
            <person name="Ciammaruconi A."/>
            <person name="Anniballi F."/>
            <person name="De Medici D."/>
            <person name="Lista F."/>
        </authorList>
    </citation>
    <scope>NUCLEOTIDE SEQUENCE [LARGE SCALE GENOMIC DNA]</scope>
    <source>
        <strain evidence="15 16">B2 450</strain>
    </source>
</reference>
<sequence>MNWLLVDEILKSAIKEDISFEDITTESIVKENRKAKVDLIAKEDGIIAGLEVFRRVFLLIGDVDAKFYIKDGDKVHKDEKIGEVFGNVKTLLTAERVALNFLQRMSGIATLTRQFVDELKSTKTKLLDTRKTTPNLRIFEKYAVRVGGGFNHRFGLNDGILIKDNHINAAGGIKNAIALAKNNSPFVRKIEVEVENLEQLEGALDCKADIIMLDNMSLDMMKEAIYIIDGRAITEASGNVTLDKIKNIANCGVDYISTGSLTHSFKVLDLSMKNLTYL</sequence>
<evidence type="ECO:0000256" key="4">
    <source>
        <dbReference type="ARBA" id="ARBA00011218"/>
    </source>
</evidence>
<evidence type="ECO:0000256" key="7">
    <source>
        <dbReference type="ARBA" id="ARBA00022676"/>
    </source>
</evidence>
<dbReference type="InterPro" id="IPR037128">
    <property type="entry name" value="Quinolinate_PRibosylTase_N_sf"/>
</dbReference>
<evidence type="ECO:0000256" key="11">
    <source>
        <dbReference type="ARBA" id="ARBA00069173"/>
    </source>
</evidence>
<accession>A0A0D0ZY24</accession>
<dbReference type="InterPro" id="IPR022412">
    <property type="entry name" value="Quinolinate_PRibosylTrfase_N"/>
</dbReference>
<comment type="similarity">
    <text evidence="3 12">Belongs to the NadC/ModD family.</text>
</comment>
<dbReference type="InterPro" id="IPR027277">
    <property type="entry name" value="NadC/ModD"/>
</dbReference>
<dbReference type="InterPro" id="IPR004393">
    <property type="entry name" value="NadC"/>
</dbReference>
<proteinExistence type="inferred from homology"/>
<dbReference type="PIRSF" id="PIRSF006250">
    <property type="entry name" value="NadC_ModD"/>
    <property type="match status" value="1"/>
</dbReference>
<dbReference type="Proteomes" id="UP000032250">
    <property type="component" value="Unassembled WGS sequence"/>
</dbReference>
<feature type="domain" description="Quinolinate phosphoribosyl transferase C-terminal" evidence="13">
    <location>
        <begin position="108"/>
        <end position="273"/>
    </location>
</feature>
<dbReference type="EC" id="2.4.2.19" evidence="5"/>
<dbReference type="RefSeq" id="WP_003486583.1">
    <property type="nucleotide sequence ID" value="NZ_JXSU01000007.1"/>
</dbReference>
<dbReference type="SUPFAM" id="SSF51690">
    <property type="entry name" value="Nicotinate/Quinolinate PRTase C-terminal domain-like"/>
    <property type="match status" value="1"/>
</dbReference>
<dbReference type="PANTHER" id="PTHR32179">
    <property type="entry name" value="NICOTINATE-NUCLEOTIDE PYROPHOSPHORYLASE [CARBOXYLATING]"/>
    <property type="match status" value="1"/>
</dbReference>
<dbReference type="Gene3D" id="3.20.20.70">
    <property type="entry name" value="Aldolase class I"/>
    <property type="match status" value="1"/>
</dbReference>
<organism evidence="15 16">
    <name type="scientific">Clostridium botulinum B2 450</name>
    <dbReference type="NCBI Taxonomy" id="1379739"/>
    <lineage>
        <taxon>Bacteria</taxon>
        <taxon>Bacillati</taxon>
        <taxon>Bacillota</taxon>
        <taxon>Clostridia</taxon>
        <taxon>Eubacteriales</taxon>
        <taxon>Clostridiaceae</taxon>
        <taxon>Clostridium</taxon>
    </lineage>
</organism>
<evidence type="ECO:0000256" key="5">
    <source>
        <dbReference type="ARBA" id="ARBA00011944"/>
    </source>
</evidence>
<evidence type="ECO:0000256" key="9">
    <source>
        <dbReference type="ARBA" id="ARBA00033102"/>
    </source>
</evidence>
<evidence type="ECO:0000313" key="15">
    <source>
        <dbReference type="EMBL" id="KIS23458.1"/>
    </source>
</evidence>
<dbReference type="PANTHER" id="PTHR32179:SF3">
    <property type="entry name" value="NICOTINATE-NUCLEOTIDE PYROPHOSPHORYLASE [CARBOXYLATING]"/>
    <property type="match status" value="1"/>
</dbReference>
<dbReference type="GO" id="GO:0009435">
    <property type="term" value="P:NAD+ biosynthetic process"/>
    <property type="evidence" value="ECO:0007669"/>
    <property type="project" value="UniProtKB-UniPathway"/>
</dbReference>
<dbReference type="HOGENOM" id="CLU_039622_0_1_9"/>
<evidence type="ECO:0000256" key="10">
    <source>
        <dbReference type="ARBA" id="ARBA00047445"/>
    </source>
</evidence>
<evidence type="ECO:0000259" key="13">
    <source>
        <dbReference type="Pfam" id="PF01729"/>
    </source>
</evidence>
<keyword evidence="8 12" id="KW-0808">Transferase</keyword>